<dbReference type="FunFam" id="3.30.40.10:FF:000115">
    <property type="entry name" value="probable E3 ubiquitin-protein ligase LOG2"/>
    <property type="match status" value="1"/>
</dbReference>
<dbReference type="CDD" id="cd16789">
    <property type="entry name" value="mRING-HC-C3HC5_MGRN1-like"/>
    <property type="match status" value="1"/>
</dbReference>
<evidence type="ECO:0000256" key="7">
    <source>
        <dbReference type="ARBA" id="ARBA00022771"/>
    </source>
</evidence>
<dbReference type="Proteomes" id="UP000886520">
    <property type="component" value="Chromosome 8"/>
</dbReference>
<feature type="compositionally biased region" description="Polar residues" evidence="13">
    <location>
        <begin position="1"/>
        <end position="15"/>
    </location>
</feature>
<keyword evidence="10" id="KW-0449">Lipoprotein</keyword>
<comment type="caution">
    <text evidence="16">The sequence shown here is derived from an EMBL/GenBank/DDBJ whole genome shotgun (WGS) entry which is preliminary data.</text>
</comment>
<evidence type="ECO:0000259" key="15">
    <source>
        <dbReference type="PROSITE" id="PS50089"/>
    </source>
</evidence>
<feature type="domain" description="RING-type" evidence="15">
    <location>
        <begin position="289"/>
        <end position="328"/>
    </location>
</feature>
<dbReference type="Pfam" id="PF26192">
    <property type="entry name" value="RNF157-like_N"/>
    <property type="match status" value="1"/>
</dbReference>
<dbReference type="OrthoDB" id="1711136at2759"/>
<comment type="pathway">
    <text evidence="2">Protein modification; protein ubiquitination.</text>
</comment>
<evidence type="ECO:0000256" key="13">
    <source>
        <dbReference type="SAM" id="MobiDB-lite"/>
    </source>
</evidence>
<evidence type="ECO:0000256" key="1">
    <source>
        <dbReference type="ARBA" id="ARBA00000900"/>
    </source>
</evidence>
<name>A0A9D4UZ01_ADICA</name>
<dbReference type="SMART" id="SM00184">
    <property type="entry name" value="RING"/>
    <property type="match status" value="1"/>
</dbReference>
<dbReference type="AlphaFoldDB" id="A0A9D4UZ01"/>
<sequence>MGNASCSRRMQQNPAHSPPPGYPNAQVAPVGQIPQFYHDGENSSIPLEARRRPYPQGLWPSNGQYFMNMRPGVINHALSQEAVVPLSPPVAEQKVVPIRNEVNVNKSTLRLERDEENPGYYLVAFTFDAIVPGSICIFFHAKEGPDFSLIPMNRDLFEPVRIPFEKGLSQKFRQTSGTGVSLSACESSDLLQVQDGEIYPLVVRAESCGGDSSTTLDNDAQKVGAPLMKSVGAQTTSCVLEIKDSEYCVRVIKQIIWVEGVRYELQEIYGIETVDGGGGIDNSDFGKECVICLSEQRDTTVLPCRHMCMCSACAKLLQQRTNRCPICRTPVVKLLEIEIPKRETAST</sequence>
<dbReference type="GO" id="GO:0008270">
    <property type="term" value="F:zinc ion binding"/>
    <property type="evidence" value="ECO:0007669"/>
    <property type="project" value="UniProtKB-KW"/>
</dbReference>
<evidence type="ECO:0000256" key="10">
    <source>
        <dbReference type="ARBA" id="ARBA00023288"/>
    </source>
</evidence>
<evidence type="ECO:0000256" key="3">
    <source>
        <dbReference type="ARBA" id="ARBA00012483"/>
    </source>
</evidence>
<evidence type="ECO:0000256" key="6">
    <source>
        <dbReference type="ARBA" id="ARBA00022723"/>
    </source>
</evidence>
<comment type="catalytic activity">
    <reaction evidence="1">
        <text>S-ubiquitinyl-[E2 ubiquitin-conjugating enzyme]-L-cysteine + [acceptor protein]-L-lysine = [E2 ubiquitin-conjugating enzyme]-L-cysteine + N(6)-ubiquitinyl-[acceptor protein]-L-lysine.</text>
        <dbReference type="EC" id="2.3.2.27"/>
    </reaction>
</comment>
<organism evidence="16 17">
    <name type="scientific">Adiantum capillus-veneris</name>
    <name type="common">Maidenhair fern</name>
    <dbReference type="NCBI Taxonomy" id="13818"/>
    <lineage>
        <taxon>Eukaryota</taxon>
        <taxon>Viridiplantae</taxon>
        <taxon>Streptophyta</taxon>
        <taxon>Embryophyta</taxon>
        <taxon>Tracheophyta</taxon>
        <taxon>Polypodiopsida</taxon>
        <taxon>Polypodiidae</taxon>
        <taxon>Polypodiales</taxon>
        <taxon>Pteridineae</taxon>
        <taxon>Pteridaceae</taxon>
        <taxon>Vittarioideae</taxon>
        <taxon>Adiantum</taxon>
    </lineage>
</organism>
<keyword evidence="6" id="KW-0479">Metal-binding</keyword>
<evidence type="ECO:0000256" key="11">
    <source>
        <dbReference type="ARBA" id="ARBA00025721"/>
    </source>
</evidence>
<dbReference type="Gene3D" id="3.30.40.10">
    <property type="entry name" value="Zinc/RING finger domain, C3HC4 (zinc finger)"/>
    <property type="match status" value="1"/>
</dbReference>
<keyword evidence="5" id="KW-0519">Myristate</keyword>
<dbReference type="Pfam" id="PF13920">
    <property type="entry name" value="zf-C3HC4_3"/>
    <property type="match status" value="1"/>
</dbReference>
<dbReference type="GO" id="GO:0016567">
    <property type="term" value="P:protein ubiquitination"/>
    <property type="evidence" value="ECO:0007669"/>
    <property type="project" value="TreeGrafter"/>
</dbReference>
<feature type="region of interest" description="Disordered" evidence="13">
    <location>
        <begin position="1"/>
        <end position="28"/>
    </location>
</feature>
<accession>A0A9D4UZ01</accession>
<evidence type="ECO:0000256" key="8">
    <source>
        <dbReference type="ARBA" id="ARBA00022786"/>
    </source>
</evidence>
<evidence type="ECO:0000313" key="16">
    <source>
        <dbReference type="EMBL" id="KAI5076337.1"/>
    </source>
</evidence>
<evidence type="ECO:0000313" key="17">
    <source>
        <dbReference type="Proteomes" id="UP000886520"/>
    </source>
</evidence>
<dbReference type="InterPro" id="IPR001841">
    <property type="entry name" value="Znf_RING"/>
</dbReference>
<keyword evidence="9" id="KW-0862">Zinc</keyword>
<feature type="transmembrane region" description="Helical" evidence="14">
    <location>
        <begin position="120"/>
        <end position="141"/>
    </location>
</feature>
<dbReference type="InterPro" id="IPR045194">
    <property type="entry name" value="MGRN1/RNF157-like"/>
</dbReference>
<dbReference type="EMBL" id="JABFUD020000008">
    <property type="protein sequence ID" value="KAI5076337.1"/>
    <property type="molecule type" value="Genomic_DNA"/>
</dbReference>
<evidence type="ECO:0000256" key="14">
    <source>
        <dbReference type="SAM" id="Phobius"/>
    </source>
</evidence>
<dbReference type="PANTHER" id="PTHR22996">
    <property type="entry name" value="MAHOGUNIN"/>
    <property type="match status" value="1"/>
</dbReference>
<comment type="similarity">
    <text evidence="11">Belongs to the RING-type zinc finger family. LOG2 subfamily.</text>
</comment>
<keyword evidence="8" id="KW-0833">Ubl conjugation pathway</keyword>
<dbReference type="InterPro" id="IPR058981">
    <property type="entry name" value="MGRN1/RNF157-like_N"/>
</dbReference>
<gene>
    <name evidence="16" type="ORF">GOP47_0008402</name>
</gene>
<keyword evidence="7 12" id="KW-0863">Zinc-finger</keyword>
<evidence type="ECO:0000256" key="9">
    <source>
        <dbReference type="ARBA" id="ARBA00022833"/>
    </source>
</evidence>
<dbReference type="InterPro" id="IPR045195">
    <property type="entry name" value="LOG2-like_mRING_C3HC5"/>
</dbReference>
<protein>
    <recommendedName>
        <fullName evidence="3">RING-type E3 ubiquitin transferase</fullName>
        <ecNumber evidence="3">2.3.2.27</ecNumber>
    </recommendedName>
</protein>
<dbReference type="SUPFAM" id="SSF57850">
    <property type="entry name" value="RING/U-box"/>
    <property type="match status" value="1"/>
</dbReference>
<keyword evidence="4" id="KW-0808">Transferase</keyword>
<dbReference type="InterPro" id="IPR013083">
    <property type="entry name" value="Znf_RING/FYVE/PHD"/>
</dbReference>
<proteinExistence type="inferred from homology"/>
<keyword evidence="17" id="KW-1185">Reference proteome</keyword>
<reference evidence="16" key="1">
    <citation type="submission" date="2021-01" db="EMBL/GenBank/DDBJ databases">
        <title>Adiantum capillus-veneris genome.</title>
        <authorList>
            <person name="Fang Y."/>
            <person name="Liao Q."/>
        </authorList>
    </citation>
    <scope>NUCLEOTIDE SEQUENCE</scope>
    <source>
        <strain evidence="16">H3</strain>
        <tissue evidence="16">Leaf</tissue>
    </source>
</reference>
<evidence type="ECO:0000256" key="4">
    <source>
        <dbReference type="ARBA" id="ARBA00022679"/>
    </source>
</evidence>
<evidence type="ECO:0000256" key="2">
    <source>
        <dbReference type="ARBA" id="ARBA00004906"/>
    </source>
</evidence>
<keyword evidence="14" id="KW-0812">Transmembrane</keyword>
<evidence type="ECO:0000256" key="5">
    <source>
        <dbReference type="ARBA" id="ARBA00022707"/>
    </source>
</evidence>
<dbReference type="PANTHER" id="PTHR22996:SF0">
    <property type="entry name" value="RE60872P-RELATED"/>
    <property type="match status" value="1"/>
</dbReference>
<dbReference type="PROSITE" id="PS50089">
    <property type="entry name" value="ZF_RING_2"/>
    <property type="match status" value="1"/>
</dbReference>
<keyword evidence="14" id="KW-1133">Transmembrane helix</keyword>
<dbReference type="EC" id="2.3.2.27" evidence="3"/>
<dbReference type="GO" id="GO:0061630">
    <property type="term" value="F:ubiquitin protein ligase activity"/>
    <property type="evidence" value="ECO:0007669"/>
    <property type="project" value="UniProtKB-EC"/>
</dbReference>
<evidence type="ECO:0000256" key="12">
    <source>
        <dbReference type="PROSITE-ProRule" id="PRU00175"/>
    </source>
</evidence>
<keyword evidence="14" id="KW-0472">Membrane</keyword>